<feature type="compositionally biased region" description="Basic and acidic residues" evidence="2">
    <location>
        <begin position="159"/>
        <end position="172"/>
    </location>
</feature>
<accession>A0A644YFC2</accession>
<reference evidence="3" key="1">
    <citation type="submission" date="2019-08" db="EMBL/GenBank/DDBJ databases">
        <authorList>
            <person name="Kucharzyk K."/>
            <person name="Murdoch R.W."/>
            <person name="Higgins S."/>
            <person name="Loffler F."/>
        </authorList>
    </citation>
    <scope>NUCLEOTIDE SEQUENCE</scope>
</reference>
<dbReference type="AlphaFoldDB" id="A0A644YFC2"/>
<evidence type="ECO:0000256" key="1">
    <source>
        <dbReference type="SAM" id="Coils"/>
    </source>
</evidence>
<feature type="coiled-coil region" evidence="1">
    <location>
        <begin position="107"/>
        <end position="149"/>
    </location>
</feature>
<dbReference type="EMBL" id="VSSQ01004891">
    <property type="protein sequence ID" value="MPM27039.1"/>
    <property type="molecule type" value="Genomic_DNA"/>
</dbReference>
<name>A0A644YFC2_9ZZZZ</name>
<proteinExistence type="predicted"/>
<evidence type="ECO:0000313" key="3">
    <source>
        <dbReference type="EMBL" id="MPM27039.1"/>
    </source>
</evidence>
<keyword evidence="1" id="KW-0175">Coiled coil</keyword>
<sequence>MPNNANDVNRLIDMIYEQIEDAKSPALKPNMSMVDRDELLDLLDELRAQLPIEIKRAQELLAARDKFVEDAKRDVERIMRQAELEAKAKVSDSEILNAARQKSQSIVNNAEERSKRLYQVANEYAEDALARTEEAIQMALDEVKQSRIRFRSVSANKMQEQRRRVDNPDQGKDSTSNQDDS</sequence>
<protein>
    <recommendedName>
        <fullName evidence="4">ATPase</fullName>
    </recommendedName>
</protein>
<feature type="region of interest" description="Disordered" evidence="2">
    <location>
        <begin position="151"/>
        <end position="181"/>
    </location>
</feature>
<gene>
    <name evidence="3" type="ORF">SDC9_73544</name>
</gene>
<organism evidence="3">
    <name type="scientific">bioreactor metagenome</name>
    <dbReference type="NCBI Taxonomy" id="1076179"/>
    <lineage>
        <taxon>unclassified sequences</taxon>
        <taxon>metagenomes</taxon>
        <taxon>ecological metagenomes</taxon>
    </lineage>
</organism>
<evidence type="ECO:0000256" key="2">
    <source>
        <dbReference type="SAM" id="MobiDB-lite"/>
    </source>
</evidence>
<comment type="caution">
    <text evidence="3">The sequence shown here is derived from an EMBL/GenBank/DDBJ whole genome shotgun (WGS) entry which is preliminary data.</text>
</comment>
<evidence type="ECO:0008006" key="4">
    <source>
        <dbReference type="Google" id="ProtNLM"/>
    </source>
</evidence>